<evidence type="ECO:0000313" key="1">
    <source>
        <dbReference type="EMBL" id="ODM15183.1"/>
    </source>
</evidence>
<dbReference type="Proteomes" id="UP000094569">
    <property type="component" value="Unassembled WGS sequence"/>
</dbReference>
<dbReference type="OrthoDB" id="4456803at2759"/>
<name>A0A1E3B2L4_ASPCR</name>
<evidence type="ECO:0000313" key="2">
    <source>
        <dbReference type="Proteomes" id="UP000094569"/>
    </source>
</evidence>
<comment type="caution">
    <text evidence="1">The sequence shown here is derived from an EMBL/GenBank/DDBJ whole genome shotgun (WGS) entry which is preliminary data.</text>
</comment>
<protein>
    <submittedName>
        <fullName evidence="1">Uncharacterized protein</fullName>
    </submittedName>
</protein>
<sequence length="199" mass="22718">MSRILTFATTNIPASTIRQLQEESTIPEYAFNLFCFIHTPDQEEVQVKGTPPAEDIVTGFEGQSEAQIRQYFHQFLAQRGTMGKITRVWFAVLDAQSAAQSTIVLHHSMKKSLWDEIHAEVPETPIPGQHEICDDGNIWWKWRIPFRYAWAAWNSISSCDFEVLELYSRPEYLGSDGVVDAETCDKIVNGIVKDPKRLV</sequence>
<dbReference type="VEuPathDB" id="FungiDB:SI65_09422"/>
<accession>A0A1E3B2L4</accession>
<dbReference type="AlphaFoldDB" id="A0A1E3B2L4"/>
<reference evidence="1 2" key="1">
    <citation type="journal article" date="2016" name="BMC Genomics">
        <title>Comparative genomic and transcriptomic analyses of the Fuzhuan brick tea-fermentation fungus Aspergillus cristatus.</title>
        <authorList>
            <person name="Ge Y."/>
            <person name="Wang Y."/>
            <person name="Liu Y."/>
            <person name="Tan Y."/>
            <person name="Ren X."/>
            <person name="Zhang X."/>
            <person name="Hyde K.D."/>
            <person name="Liu Y."/>
            <person name="Liu Z."/>
        </authorList>
    </citation>
    <scope>NUCLEOTIDE SEQUENCE [LARGE SCALE GENOMIC DNA]</scope>
    <source>
        <strain evidence="1 2">GZAAS20.1005</strain>
    </source>
</reference>
<proteinExistence type="predicted"/>
<dbReference type="EMBL" id="JXNT01000018">
    <property type="protein sequence ID" value="ODM15183.1"/>
    <property type="molecule type" value="Genomic_DNA"/>
</dbReference>
<keyword evidence="2" id="KW-1185">Reference proteome</keyword>
<gene>
    <name evidence="1" type="ORF">SI65_09422</name>
</gene>
<organism evidence="1 2">
    <name type="scientific">Aspergillus cristatus</name>
    <name type="common">Chinese Fuzhuan brick tea-fermentation fungus</name>
    <name type="synonym">Eurotium cristatum</name>
    <dbReference type="NCBI Taxonomy" id="573508"/>
    <lineage>
        <taxon>Eukaryota</taxon>
        <taxon>Fungi</taxon>
        <taxon>Dikarya</taxon>
        <taxon>Ascomycota</taxon>
        <taxon>Pezizomycotina</taxon>
        <taxon>Eurotiomycetes</taxon>
        <taxon>Eurotiomycetidae</taxon>
        <taxon>Eurotiales</taxon>
        <taxon>Aspergillaceae</taxon>
        <taxon>Aspergillus</taxon>
        <taxon>Aspergillus subgen. Aspergillus</taxon>
    </lineage>
</organism>